<keyword evidence="1" id="KW-1133">Transmembrane helix</keyword>
<evidence type="ECO:0000256" key="1">
    <source>
        <dbReference type="SAM" id="Phobius"/>
    </source>
</evidence>
<dbReference type="GO" id="GO:0016757">
    <property type="term" value="F:glycosyltransferase activity"/>
    <property type="evidence" value="ECO:0007669"/>
    <property type="project" value="InterPro"/>
</dbReference>
<organism evidence="3 4">
    <name type="scientific">Thermococcus pacificus</name>
    <dbReference type="NCBI Taxonomy" id="71998"/>
    <lineage>
        <taxon>Archaea</taxon>
        <taxon>Methanobacteriati</taxon>
        <taxon>Methanobacteriota</taxon>
        <taxon>Thermococci</taxon>
        <taxon>Thermococcales</taxon>
        <taxon>Thermococcaceae</taxon>
        <taxon>Thermococcus</taxon>
    </lineage>
</organism>
<protein>
    <recommendedName>
        <fullName evidence="2">Glycosyl transferase family 1 domain-containing protein</fullName>
    </recommendedName>
</protein>
<dbReference type="EMBL" id="CP015102">
    <property type="protein sequence ID" value="ASJ06386.1"/>
    <property type="molecule type" value="Genomic_DNA"/>
</dbReference>
<accession>A0A218P6H5</accession>
<dbReference type="PANTHER" id="PTHR45947">
    <property type="entry name" value="SULFOQUINOVOSYL TRANSFERASE SQD2"/>
    <property type="match status" value="1"/>
</dbReference>
<dbReference type="Pfam" id="PF00534">
    <property type="entry name" value="Glycos_transf_1"/>
    <property type="match status" value="1"/>
</dbReference>
<dbReference type="Gene3D" id="3.40.50.2000">
    <property type="entry name" value="Glycogen Phosphorylase B"/>
    <property type="match status" value="2"/>
</dbReference>
<evidence type="ECO:0000259" key="2">
    <source>
        <dbReference type="Pfam" id="PF00534"/>
    </source>
</evidence>
<dbReference type="InterPro" id="IPR050194">
    <property type="entry name" value="Glycosyltransferase_grp1"/>
</dbReference>
<feature type="transmembrane region" description="Helical" evidence="1">
    <location>
        <begin position="103"/>
        <end position="123"/>
    </location>
</feature>
<evidence type="ECO:0000313" key="4">
    <source>
        <dbReference type="Proteomes" id="UP000197418"/>
    </source>
</evidence>
<reference evidence="3 4" key="1">
    <citation type="submission" date="2016-04" db="EMBL/GenBank/DDBJ databases">
        <title>Complete genome sequence of Thermococcus pacificus type strain P4.</title>
        <authorList>
            <person name="Oger P.M."/>
        </authorList>
    </citation>
    <scope>NUCLEOTIDE SEQUENCE [LARGE SCALE GENOMIC DNA]</scope>
    <source>
        <strain evidence="3 4">P-4</strain>
    </source>
</reference>
<dbReference type="KEGG" id="tpaf:A3L08_03080"/>
<keyword evidence="1" id="KW-0812">Transmembrane</keyword>
<dbReference type="InterPro" id="IPR001296">
    <property type="entry name" value="Glyco_trans_1"/>
</dbReference>
<feature type="transmembrane region" description="Helical" evidence="1">
    <location>
        <begin position="69"/>
        <end position="88"/>
    </location>
</feature>
<keyword evidence="4" id="KW-1185">Reference proteome</keyword>
<dbReference type="Proteomes" id="UP000197418">
    <property type="component" value="Chromosome"/>
</dbReference>
<proteinExistence type="predicted"/>
<dbReference type="RefSeq" id="WP_088853648.1">
    <property type="nucleotide sequence ID" value="NZ_CP015102.1"/>
</dbReference>
<gene>
    <name evidence="3" type="ORF">A3L08_03080</name>
</gene>
<evidence type="ECO:0000313" key="3">
    <source>
        <dbReference type="EMBL" id="ASJ06386.1"/>
    </source>
</evidence>
<name>A0A218P6H5_9EURY</name>
<dbReference type="OrthoDB" id="132546at2157"/>
<dbReference type="GeneID" id="33315222"/>
<keyword evidence="1" id="KW-0472">Membrane</keyword>
<sequence>MKPRVMIVMFPWRSNNPYKFVSEVAHILSFLSEKVIIVSDKKRLDAIIENSSSIVIYDTKFSMHYITEISPAIYSIFLWILKMIYIQLKEALIIAKNRRNIDIVIFYMAYPYYLLPLIIAKFLRKKTIEIVTRSKPSLIDRLYFWILDGISPESRGIIERLNLHKYSQKLLPEGARFIDTEKFKVKRKIKFRENSIGYLGRLTKEKGILQLIDACELIAMKDGTFKCYIAGEGPLLDAVIKRAEKLKKQYNREIIRVLGYLPDEMVPEYLNRIKLFVLLSQHSEGLPTAILESMACGTPVLTTPVGAITDIVTNGYNGFLITDVDPLSIAESIERIHSMNLTEISKNARKVVLSRYTLKKATKRFTHIVSRLQRGDRYDKKYA</sequence>
<dbReference type="SUPFAM" id="SSF53756">
    <property type="entry name" value="UDP-Glycosyltransferase/glycogen phosphorylase"/>
    <property type="match status" value="1"/>
</dbReference>
<dbReference type="CDD" id="cd03801">
    <property type="entry name" value="GT4_PimA-like"/>
    <property type="match status" value="1"/>
</dbReference>
<dbReference type="PANTHER" id="PTHR45947:SF3">
    <property type="entry name" value="SULFOQUINOVOSYL TRANSFERASE SQD2"/>
    <property type="match status" value="1"/>
</dbReference>
<feature type="domain" description="Glycosyl transferase family 1" evidence="2">
    <location>
        <begin position="180"/>
        <end position="350"/>
    </location>
</feature>
<dbReference type="AlphaFoldDB" id="A0A218P6H5"/>